<keyword evidence="5" id="KW-0653">Protein transport</keyword>
<comment type="subcellular location">
    <subcellularLocation>
        <location evidence="1">Membrane</location>
        <topology evidence="1">Multi-pass membrane protein</topology>
    </subcellularLocation>
</comment>
<feature type="transmembrane region" description="Helical" evidence="10">
    <location>
        <begin position="271"/>
        <end position="291"/>
    </location>
</feature>
<accession>A0A6J7F512</accession>
<dbReference type="FunFam" id="1.10.3370.10:FF:000001">
    <property type="entry name" value="Preprotein translocase subunit SecY"/>
    <property type="match status" value="1"/>
</dbReference>
<protein>
    <recommendedName>
        <fullName evidence="9">Protein translocase subunit SecY</fullName>
    </recommendedName>
</protein>
<dbReference type="EMBL" id="CAEZYU010000021">
    <property type="protein sequence ID" value="CAB4735537.1"/>
    <property type="molecule type" value="Genomic_DNA"/>
</dbReference>
<keyword evidence="4 10" id="KW-0812">Transmembrane</keyword>
<feature type="transmembrane region" description="Helical" evidence="10">
    <location>
        <begin position="155"/>
        <end position="177"/>
    </location>
</feature>
<evidence type="ECO:0000313" key="12">
    <source>
        <dbReference type="EMBL" id="CAB4890616.1"/>
    </source>
</evidence>
<dbReference type="HAMAP" id="MF_01465">
    <property type="entry name" value="SecY"/>
    <property type="match status" value="1"/>
</dbReference>
<dbReference type="SUPFAM" id="SSF103491">
    <property type="entry name" value="Preprotein translocase SecY subunit"/>
    <property type="match status" value="1"/>
</dbReference>
<feature type="transmembrane region" description="Helical" evidence="10">
    <location>
        <begin position="401"/>
        <end position="422"/>
    </location>
</feature>
<dbReference type="InterPro" id="IPR026593">
    <property type="entry name" value="SecY"/>
</dbReference>
<evidence type="ECO:0000256" key="9">
    <source>
        <dbReference type="ARBA" id="ARBA00039733"/>
    </source>
</evidence>
<evidence type="ECO:0000256" key="8">
    <source>
        <dbReference type="ARBA" id="ARBA00023136"/>
    </source>
</evidence>
<evidence type="ECO:0000256" key="6">
    <source>
        <dbReference type="ARBA" id="ARBA00022989"/>
    </source>
</evidence>
<dbReference type="Gene3D" id="1.10.3370.10">
    <property type="entry name" value="SecY subunit domain"/>
    <property type="match status" value="1"/>
</dbReference>
<dbReference type="PIRSF" id="PIRSF004557">
    <property type="entry name" value="SecY"/>
    <property type="match status" value="1"/>
</dbReference>
<feature type="transmembrane region" description="Helical" evidence="10">
    <location>
        <begin position="17"/>
        <end position="35"/>
    </location>
</feature>
<feature type="transmembrane region" description="Helical" evidence="10">
    <location>
        <begin position="217"/>
        <end position="237"/>
    </location>
</feature>
<keyword evidence="6 10" id="KW-1133">Transmembrane helix</keyword>
<comment type="similarity">
    <text evidence="2">Belongs to the SecY/SEC61-alpha family.</text>
</comment>
<dbReference type="InterPro" id="IPR023201">
    <property type="entry name" value="SecY_dom_sf"/>
</dbReference>
<organism evidence="12">
    <name type="scientific">freshwater metagenome</name>
    <dbReference type="NCBI Taxonomy" id="449393"/>
    <lineage>
        <taxon>unclassified sequences</taxon>
        <taxon>metagenomes</taxon>
        <taxon>ecological metagenomes</taxon>
    </lineage>
</organism>
<feature type="transmembrane region" description="Helical" evidence="10">
    <location>
        <begin position="70"/>
        <end position="94"/>
    </location>
</feature>
<reference evidence="12" key="1">
    <citation type="submission" date="2020-05" db="EMBL/GenBank/DDBJ databases">
        <authorList>
            <person name="Chiriac C."/>
            <person name="Salcher M."/>
            <person name="Ghai R."/>
            <person name="Kavagutti S V."/>
        </authorList>
    </citation>
    <scope>NUCLEOTIDE SEQUENCE</scope>
</reference>
<feature type="transmembrane region" description="Helical" evidence="10">
    <location>
        <begin position="114"/>
        <end position="135"/>
    </location>
</feature>
<sequence length="441" mass="47519">MSRIGNIFKVADLRNKVLFTLFMLVLYRLGCYLPVPGIDQNAVNSIGEQAREGGVLAFLQLFSGKALTQFSLFALGIMPYITSSIIMQILTVVIPKLQEWQQQGATGQAKITQWTRYLTIGISVLQATGLVFLFHNGGGGLVSSSSGTIDLVPNFTPLTVMLIVVTFTAGSALLMWMGECITTRGIGNGMSLIIFCSVVSGLPSAFSVIYASAPWKLAVFLVFVIAMLGCIVFIELGQRRIPVQFAKRVVGRRMYSGQSTYIPLKVNQAGVIPIIFASAVINLPVLLSQVLPSSGWGASVSKWINDNLANTINPVYLFVLALFIVGFSYFYTAIAFDPVQQADNLRKQGGFIPGIRPGPQTEHYLAKVLNRITLPGALFIALLAITPTVLVRILLGATGGGAAYSIGGTSLLIAVGVALETMKQIDSQLMMRNYEGFLSGK</sequence>
<gene>
    <name evidence="11" type="ORF">UFOPK2766_00662</name>
    <name evidence="12" type="ORF">UFOPK3519_00228</name>
</gene>
<dbReference type="InterPro" id="IPR002208">
    <property type="entry name" value="SecY/SEC61-alpha"/>
</dbReference>
<feature type="transmembrane region" description="Helical" evidence="10">
    <location>
        <begin position="189"/>
        <end position="211"/>
    </location>
</feature>
<dbReference type="GO" id="GO:0016020">
    <property type="term" value="C:membrane"/>
    <property type="evidence" value="ECO:0007669"/>
    <property type="project" value="UniProtKB-SubCell"/>
</dbReference>
<dbReference type="AlphaFoldDB" id="A0A6J7F512"/>
<proteinExistence type="inferred from homology"/>
<evidence type="ECO:0000256" key="3">
    <source>
        <dbReference type="ARBA" id="ARBA00022448"/>
    </source>
</evidence>
<keyword evidence="7" id="KW-0811">Translocation</keyword>
<evidence type="ECO:0000256" key="2">
    <source>
        <dbReference type="ARBA" id="ARBA00005751"/>
    </source>
</evidence>
<dbReference type="PRINTS" id="PR00303">
    <property type="entry name" value="SECYTRNLCASE"/>
</dbReference>
<keyword evidence="8 10" id="KW-0472">Membrane</keyword>
<evidence type="ECO:0000256" key="5">
    <source>
        <dbReference type="ARBA" id="ARBA00022927"/>
    </source>
</evidence>
<evidence type="ECO:0000256" key="10">
    <source>
        <dbReference type="SAM" id="Phobius"/>
    </source>
</evidence>
<dbReference type="PROSITE" id="PS00755">
    <property type="entry name" value="SECY_1"/>
    <property type="match status" value="1"/>
</dbReference>
<evidence type="ECO:0000256" key="7">
    <source>
        <dbReference type="ARBA" id="ARBA00023010"/>
    </source>
</evidence>
<dbReference type="InterPro" id="IPR030659">
    <property type="entry name" value="SecY_CS"/>
</dbReference>
<dbReference type="NCBIfam" id="TIGR00967">
    <property type="entry name" value="3a0501s007"/>
    <property type="match status" value="1"/>
</dbReference>
<evidence type="ECO:0000256" key="4">
    <source>
        <dbReference type="ARBA" id="ARBA00022692"/>
    </source>
</evidence>
<evidence type="ECO:0000256" key="1">
    <source>
        <dbReference type="ARBA" id="ARBA00004141"/>
    </source>
</evidence>
<feature type="transmembrane region" description="Helical" evidence="10">
    <location>
        <begin position="372"/>
        <end position="395"/>
    </location>
</feature>
<feature type="transmembrane region" description="Helical" evidence="10">
    <location>
        <begin position="315"/>
        <end position="336"/>
    </location>
</feature>
<evidence type="ECO:0000313" key="11">
    <source>
        <dbReference type="EMBL" id="CAB4735537.1"/>
    </source>
</evidence>
<keyword evidence="3" id="KW-0813">Transport</keyword>
<dbReference type="PROSITE" id="PS00756">
    <property type="entry name" value="SECY_2"/>
    <property type="match status" value="1"/>
</dbReference>
<dbReference type="Pfam" id="PF00344">
    <property type="entry name" value="SecY"/>
    <property type="match status" value="1"/>
</dbReference>
<dbReference type="EMBL" id="CAFBMG010000009">
    <property type="protein sequence ID" value="CAB4890616.1"/>
    <property type="molecule type" value="Genomic_DNA"/>
</dbReference>
<name>A0A6J7F512_9ZZZZ</name>
<dbReference type="GO" id="GO:0015031">
    <property type="term" value="P:protein transport"/>
    <property type="evidence" value="ECO:0007669"/>
    <property type="project" value="UniProtKB-KW"/>
</dbReference>
<dbReference type="PANTHER" id="PTHR10906">
    <property type="entry name" value="SECY/SEC61-ALPHA FAMILY MEMBER"/>
    <property type="match status" value="1"/>
</dbReference>